<evidence type="ECO:0000313" key="10">
    <source>
        <dbReference type="Proteomes" id="UP000326711"/>
    </source>
</evidence>
<dbReference type="InterPro" id="IPR010126">
    <property type="entry name" value="Esterase_phb"/>
</dbReference>
<keyword evidence="3" id="KW-0858">Xylan degradation</keyword>
<evidence type="ECO:0000313" key="9">
    <source>
        <dbReference type="EMBL" id="QFQ03036.1"/>
    </source>
</evidence>
<dbReference type="GO" id="GO:0045493">
    <property type="term" value="P:xylan catabolic process"/>
    <property type="evidence" value="ECO:0007669"/>
    <property type="project" value="UniProtKB-KW"/>
</dbReference>
<feature type="compositionally biased region" description="Basic and acidic residues" evidence="8">
    <location>
        <begin position="363"/>
        <end position="372"/>
    </location>
</feature>
<accession>A0A5J6Z7V8</accession>
<dbReference type="InterPro" id="IPR029058">
    <property type="entry name" value="AB_hydrolase_fold"/>
</dbReference>
<keyword evidence="10" id="KW-1185">Reference proteome</keyword>
<feature type="region of interest" description="Disordered" evidence="8">
    <location>
        <begin position="346"/>
        <end position="372"/>
    </location>
</feature>
<keyword evidence="6" id="KW-0119">Carbohydrate metabolism</keyword>
<sequence length="396" mass="42307">MQQQPTPQQYRRRRIAAGGLAALAIAGAAGVGVSLQKATGWSADDWERHTSVQEPADYEDTPAKAVPRIEVAEQPDIAPVARQASGSPALQDAPKPGGSGRVSLTSEDVQRRAYLQVPDAAREGKPIPVVLAFHGYRESPQAMAEYSGLGDAWEGAIVAYPEGLGEAWEGAPYAKTAPGQDVQFVRDLLDALSASYSIDATRVYAAGMSNGGGFAAKLACEMPQEFTAIASVSGAYYPDTWRSCATKQSRASDPASIEFTRGRTVVPFLEIHGRKDETIAYDGGERHGAPYMSAMRLSSLFASRMGCFGAPTSIAVTDKVTRVEWPGCREDSEVMHLAIGDGGHTWPGELKGEAGAGEVEGGSARDHHNRSDRTTRVITATNEALAFFERHRRVLG</sequence>
<feature type="region of interest" description="Disordered" evidence="8">
    <location>
        <begin position="40"/>
        <end position="63"/>
    </location>
</feature>
<dbReference type="RefSeq" id="WP_161595741.1">
    <property type="nucleotide sequence ID" value="NZ_CP045032.1"/>
</dbReference>
<proteinExistence type="predicted"/>
<dbReference type="EMBL" id="CP045032">
    <property type="protein sequence ID" value="QFQ03036.1"/>
    <property type="molecule type" value="Genomic_DNA"/>
</dbReference>
<dbReference type="AlphaFoldDB" id="A0A5J6Z7V8"/>
<dbReference type="PANTHER" id="PTHR38050">
    <property type="match status" value="1"/>
</dbReference>
<evidence type="ECO:0000256" key="4">
    <source>
        <dbReference type="ARBA" id="ARBA00022729"/>
    </source>
</evidence>
<dbReference type="Proteomes" id="UP000326711">
    <property type="component" value="Chromosome"/>
</dbReference>
<evidence type="ECO:0000256" key="8">
    <source>
        <dbReference type="SAM" id="MobiDB-lite"/>
    </source>
</evidence>
<dbReference type="KEGG" id="cuo:CUROG_08440"/>
<keyword evidence="2" id="KW-0964">Secreted</keyword>
<dbReference type="Pfam" id="PF10503">
    <property type="entry name" value="Esterase_PHB"/>
    <property type="match status" value="1"/>
</dbReference>
<comment type="subcellular location">
    <subcellularLocation>
        <location evidence="1">Secreted</location>
    </subcellularLocation>
</comment>
<dbReference type="GO" id="GO:0005576">
    <property type="term" value="C:extracellular region"/>
    <property type="evidence" value="ECO:0007669"/>
    <property type="project" value="UniProtKB-SubCell"/>
</dbReference>
<feature type="region of interest" description="Disordered" evidence="8">
    <location>
        <begin position="83"/>
        <end position="103"/>
    </location>
</feature>
<keyword evidence="7" id="KW-0624">Polysaccharide degradation</keyword>
<dbReference type="Gene3D" id="3.40.50.1820">
    <property type="entry name" value="alpha/beta hydrolase"/>
    <property type="match status" value="1"/>
</dbReference>
<dbReference type="PANTHER" id="PTHR38050:SF2">
    <property type="entry name" value="FERULOYL ESTERASE C-RELATED"/>
    <property type="match status" value="1"/>
</dbReference>
<gene>
    <name evidence="9" type="ORF">CUROG_08440</name>
</gene>
<dbReference type="SUPFAM" id="SSF53474">
    <property type="entry name" value="alpha/beta-Hydrolases"/>
    <property type="match status" value="1"/>
</dbReference>
<keyword evidence="5" id="KW-0378">Hydrolase</keyword>
<evidence type="ECO:0000256" key="3">
    <source>
        <dbReference type="ARBA" id="ARBA00022651"/>
    </source>
</evidence>
<protein>
    <submittedName>
        <fullName evidence="9">Esterase PHB depolymerase</fullName>
    </submittedName>
</protein>
<evidence type="ECO:0000256" key="7">
    <source>
        <dbReference type="ARBA" id="ARBA00023326"/>
    </source>
</evidence>
<evidence type="ECO:0000256" key="5">
    <source>
        <dbReference type="ARBA" id="ARBA00022801"/>
    </source>
</evidence>
<dbReference type="GO" id="GO:0030600">
    <property type="term" value="F:feruloyl esterase activity"/>
    <property type="evidence" value="ECO:0007669"/>
    <property type="project" value="InterPro"/>
</dbReference>
<organism evidence="9 10">
    <name type="scientific">Corynebacterium urogenitale</name>
    <dbReference type="NCBI Taxonomy" id="2487892"/>
    <lineage>
        <taxon>Bacteria</taxon>
        <taxon>Bacillati</taxon>
        <taxon>Actinomycetota</taxon>
        <taxon>Actinomycetes</taxon>
        <taxon>Mycobacteriales</taxon>
        <taxon>Corynebacteriaceae</taxon>
        <taxon>Corynebacterium</taxon>
    </lineage>
</organism>
<dbReference type="InterPro" id="IPR043595">
    <property type="entry name" value="FaeB/C/D"/>
</dbReference>
<name>A0A5J6Z7V8_9CORY</name>
<keyword evidence="4" id="KW-0732">Signal</keyword>
<reference evidence="10" key="1">
    <citation type="submission" date="2019-10" db="EMBL/GenBank/DDBJ databases">
        <title>Complete genome sequence of Corynebacterium urogenitalis DSM 108747, isolated from the genital tract of a cow.</title>
        <authorList>
            <person name="Ruckert C."/>
            <person name="Ballas P."/>
            <person name="Wagener K."/>
            <person name="Drillich M."/>
            <person name="Kaempfer P."/>
            <person name="Busse H.-J."/>
            <person name="Ehling-Schulz M."/>
        </authorList>
    </citation>
    <scope>NUCLEOTIDE SEQUENCE [LARGE SCALE GENOMIC DNA]</scope>
    <source>
        <strain evidence="10">LMM 1652</strain>
    </source>
</reference>
<evidence type="ECO:0000256" key="6">
    <source>
        <dbReference type="ARBA" id="ARBA00023277"/>
    </source>
</evidence>
<evidence type="ECO:0000256" key="2">
    <source>
        <dbReference type="ARBA" id="ARBA00022525"/>
    </source>
</evidence>
<evidence type="ECO:0000256" key="1">
    <source>
        <dbReference type="ARBA" id="ARBA00004613"/>
    </source>
</evidence>